<proteinExistence type="predicted"/>
<evidence type="ECO:0000313" key="1">
    <source>
        <dbReference type="EMBL" id="QHU18097.1"/>
    </source>
</evidence>
<organism evidence="1">
    <name type="scientific">viral metagenome</name>
    <dbReference type="NCBI Taxonomy" id="1070528"/>
    <lineage>
        <taxon>unclassified sequences</taxon>
        <taxon>metagenomes</taxon>
        <taxon>organismal metagenomes</taxon>
    </lineage>
</organism>
<name>A0A6C0KMW7_9ZZZZ</name>
<dbReference type="AlphaFoldDB" id="A0A6C0KMW7"/>
<evidence type="ECO:0008006" key="2">
    <source>
        <dbReference type="Google" id="ProtNLM"/>
    </source>
</evidence>
<protein>
    <recommendedName>
        <fullName evidence="2">Glycosyltransferase</fullName>
    </recommendedName>
</protein>
<dbReference type="EMBL" id="MN740925">
    <property type="protein sequence ID" value="QHU18097.1"/>
    <property type="molecule type" value="Genomic_DNA"/>
</dbReference>
<sequence>MEIPFPPIFVINLSNRPDKWASIQEDFQKQGWPLLNRIDAVKWDPGWYGATLSHVKSITIAKENNLPWVLVLEDDCFPVEGAFQRFYELLPSLWQRRNEWDIFMGGITNVSINSVVQTSPPLLNIKAFTAHFCLIHSGSYYKILEGLTKEPIFIDRFYKFDPFIRMFCTSPHLAVQKPCVGDTVPEFSDYTECFLDSDNKLTEFIKEHEESCKS</sequence>
<reference evidence="1" key="1">
    <citation type="journal article" date="2020" name="Nature">
        <title>Giant virus diversity and host interactions through global metagenomics.</title>
        <authorList>
            <person name="Schulz F."/>
            <person name="Roux S."/>
            <person name="Paez-Espino D."/>
            <person name="Jungbluth S."/>
            <person name="Walsh D.A."/>
            <person name="Denef V.J."/>
            <person name="McMahon K.D."/>
            <person name="Konstantinidis K.T."/>
            <person name="Eloe-Fadrosh E.A."/>
            <person name="Kyrpides N.C."/>
            <person name="Woyke T."/>
        </authorList>
    </citation>
    <scope>NUCLEOTIDE SEQUENCE</scope>
    <source>
        <strain evidence="1">GVMAG-S-3300013006-138</strain>
    </source>
</reference>
<accession>A0A6C0KMW7</accession>